<dbReference type="InterPro" id="IPR003439">
    <property type="entry name" value="ABC_transporter-like_ATP-bd"/>
</dbReference>
<evidence type="ECO:0000256" key="1">
    <source>
        <dbReference type="ARBA" id="ARBA00004417"/>
    </source>
</evidence>
<dbReference type="InterPro" id="IPR003593">
    <property type="entry name" value="AAA+_ATPase"/>
</dbReference>
<dbReference type="PANTHER" id="PTHR43297:SF2">
    <property type="entry name" value="DIPEPTIDE TRANSPORT ATP-BINDING PROTEIN DPPD"/>
    <property type="match status" value="1"/>
</dbReference>
<evidence type="ECO:0000256" key="8">
    <source>
        <dbReference type="ARBA" id="ARBA00023136"/>
    </source>
</evidence>
<evidence type="ECO:0000256" key="7">
    <source>
        <dbReference type="ARBA" id="ARBA00022840"/>
    </source>
</evidence>
<evidence type="ECO:0000256" key="5">
    <source>
        <dbReference type="ARBA" id="ARBA00022519"/>
    </source>
</evidence>
<organism evidence="10 11">
    <name type="scientific">Caballeronia udeis</name>
    <dbReference type="NCBI Taxonomy" id="1232866"/>
    <lineage>
        <taxon>Bacteria</taxon>
        <taxon>Pseudomonadati</taxon>
        <taxon>Pseudomonadota</taxon>
        <taxon>Betaproteobacteria</taxon>
        <taxon>Burkholderiales</taxon>
        <taxon>Burkholderiaceae</taxon>
        <taxon>Caballeronia</taxon>
    </lineage>
</organism>
<keyword evidence="4" id="KW-1003">Cell membrane</keyword>
<dbReference type="Pfam" id="PF08352">
    <property type="entry name" value="oligo_HPY"/>
    <property type="match status" value="1"/>
</dbReference>
<dbReference type="EMBL" id="JBIYDN010000023">
    <property type="protein sequence ID" value="MFK4446020.1"/>
    <property type="molecule type" value="Genomic_DNA"/>
</dbReference>
<protein>
    <submittedName>
        <fullName evidence="10">Oligopeptide transport system ATP-binding protein</fullName>
    </submittedName>
</protein>
<dbReference type="Pfam" id="PF00005">
    <property type="entry name" value="ABC_tran"/>
    <property type="match status" value="1"/>
</dbReference>
<dbReference type="PANTHER" id="PTHR43297">
    <property type="entry name" value="OLIGOPEPTIDE TRANSPORT ATP-BINDING PROTEIN APPD"/>
    <property type="match status" value="1"/>
</dbReference>
<comment type="caution">
    <text evidence="10">The sequence shown here is derived from an EMBL/GenBank/DDBJ whole genome shotgun (WGS) entry which is preliminary data.</text>
</comment>
<proteinExistence type="inferred from homology"/>
<dbReference type="SMART" id="SM00382">
    <property type="entry name" value="AAA"/>
    <property type="match status" value="1"/>
</dbReference>
<dbReference type="CDD" id="cd03257">
    <property type="entry name" value="ABC_NikE_OppD_transporters"/>
    <property type="match status" value="1"/>
</dbReference>
<evidence type="ECO:0000259" key="9">
    <source>
        <dbReference type="PROSITE" id="PS50893"/>
    </source>
</evidence>
<keyword evidence="11" id="KW-1185">Reference proteome</keyword>
<evidence type="ECO:0000256" key="4">
    <source>
        <dbReference type="ARBA" id="ARBA00022475"/>
    </source>
</evidence>
<dbReference type="GO" id="GO:0005524">
    <property type="term" value="F:ATP binding"/>
    <property type="evidence" value="ECO:0007669"/>
    <property type="project" value="UniProtKB-KW"/>
</dbReference>
<dbReference type="RefSeq" id="WP_404610966.1">
    <property type="nucleotide sequence ID" value="NZ_JBIYDN010000023.1"/>
</dbReference>
<name>A0ABW8MTR8_9BURK</name>
<evidence type="ECO:0000313" key="11">
    <source>
        <dbReference type="Proteomes" id="UP001620514"/>
    </source>
</evidence>
<dbReference type="InterPro" id="IPR027417">
    <property type="entry name" value="P-loop_NTPase"/>
</dbReference>
<evidence type="ECO:0000256" key="6">
    <source>
        <dbReference type="ARBA" id="ARBA00022741"/>
    </source>
</evidence>
<dbReference type="InterPro" id="IPR050388">
    <property type="entry name" value="ABC_Ni/Peptide_Import"/>
</dbReference>
<gene>
    <name evidence="10" type="ORF">ABH943_006052</name>
</gene>
<dbReference type="PROSITE" id="PS50893">
    <property type="entry name" value="ABC_TRANSPORTER_2"/>
    <property type="match status" value="1"/>
</dbReference>
<dbReference type="NCBIfam" id="TIGR01727">
    <property type="entry name" value="oligo_HPY"/>
    <property type="match status" value="1"/>
</dbReference>
<accession>A0ABW8MTR8</accession>
<comment type="similarity">
    <text evidence="2">Belongs to the ABC transporter superfamily.</text>
</comment>
<feature type="domain" description="ABC transporter" evidence="9">
    <location>
        <begin position="11"/>
        <end position="261"/>
    </location>
</feature>
<dbReference type="Proteomes" id="UP001620514">
    <property type="component" value="Unassembled WGS sequence"/>
</dbReference>
<comment type="subcellular location">
    <subcellularLocation>
        <location evidence="1">Cell inner membrane</location>
        <topology evidence="1">Peripheral membrane protein</topology>
    </subcellularLocation>
</comment>
<evidence type="ECO:0000313" key="10">
    <source>
        <dbReference type="EMBL" id="MFK4446020.1"/>
    </source>
</evidence>
<keyword evidence="7 10" id="KW-0067">ATP-binding</keyword>
<evidence type="ECO:0000256" key="2">
    <source>
        <dbReference type="ARBA" id="ARBA00005417"/>
    </source>
</evidence>
<keyword evidence="8" id="KW-0472">Membrane</keyword>
<keyword evidence="6" id="KW-0547">Nucleotide-binding</keyword>
<evidence type="ECO:0000256" key="3">
    <source>
        <dbReference type="ARBA" id="ARBA00022448"/>
    </source>
</evidence>
<dbReference type="InterPro" id="IPR013563">
    <property type="entry name" value="Oligopep_ABC_C"/>
</dbReference>
<dbReference type="Gene3D" id="3.40.50.300">
    <property type="entry name" value="P-loop containing nucleotide triphosphate hydrolases"/>
    <property type="match status" value="1"/>
</dbReference>
<sequence>MMNDVSRIPLLSVSGLTVQFETADGPFQAVEDLTFEMHERERVAVVGESGSGKSMTMRSILRLVPRPGRIVSGDIHFAGKDVLRMRAKQMMALRGSEIALIFQDPMSSWNPVRTIGAQIREAMTLHSKVKPQAIRARAIELLKHVGISSPEKRVDAYPHEFSGGMRQRGMIGMGLANHPRLLIADEPTTALDVTVQDQVIRLLRDVNSVHGTALLVVTHNLALVASLCDRVIVMYAGRVVEQGTTEQIFNDPQHPYTWGLLKSVPRMDHAAGELLYGIPGQPIDPSLRLQGCRFQPRCAFREPRCEKEEPALEAVGENHLARCWVTMKCVDRAAAVIVEQATS</sequence>
<keyword evidence="5" id="KW-0997">Cell inner membrane</keyword>
<reference evidence="10 11" key="2">
    <citation type="submission" date="2024-11" db="EMBL/GenBank/DDBJ databases">
        <title>Using genomics to understand microbial adaptation to soil warming.</title>
        <authorList>
            <person name="Deangelis K.M. PhD."/>
        </authorList>
    </citation>
    <scope>NUCLEOTIDE SEQUENCE [LARGE SCALE GENOMIC DNA]</scope>
    <source>
        <strain evidence="10 11">GAS97</strain>
    </source>
</reference>
<dbReference type="SUPFAM" id="SSF52540">
    <property type="entry name" value="P-loop containing nucleoside triphosphate hydrolases"/>
    <property type="match status" value="1"/>
</dbReference>
<keyword evidence="3" id="KW-0813">Transport</keyword>
<reference evidence="10 11" key="1">
    <citation type="submission" date="2024-10" db="EMBL/GenBank/DDBJ databases">
        <authorList>
            <person name="Deangelis K."/>
            <person name="Huntemann M."/>
            <person name="Clum A."/>
            <person name="Wang J."/>
            <person name="Palaniappan K."/>
            <person name="Ritter S."/>
            <person name="Chen I.-M."/>
            <person name="Stamatis D."/>
            <person name="Reddy T."/>
            <person name="O'Malley R."/>
            <person name="Daum C."/>
            <person name="Ng V."/>
            <person name="Ivanova N."/>
            <person name="Kyrpides N."/>
            <person name="Woyke T."/>
        </authorList>
    </citation>
    <scope>NUCLEOTIDE SEQUENCE [LARGE SCALE GENOMIC DNA]</scope>
    <source>
        <strain evidence="10 11">GAS97</strain>
    </source>
</reference>